<dbReference type="Gene3D" id="3.90.550.10">
    <property type="entry name" value="Spore Coat Polysaccharide Biosynthesis Protein SpsA, Chain A"/>
    <property type="match status" value="1"/>
</dbReference>
<keyword evidence="3" id="KW-0808">Transferase</keyword>
<dbReference type="Pfam" id="PF01501">
    <property type="entry name" value="Glyco_transf_8"/>
    <property type="match status" value="1"/>
</dbReference>
<evidence type="ECO:0000256" key="11">
    <source>
        <dbReference type="ARBA" id="ARBA00049181"/>
    </source>
</evidence>
<organism evidence="12 13">
    <name type="scientific">Prymnesium parvum</name>
    <name type="common">Toxic golden alga</name>
    <dbReference type="NCBI Taxonomy" id="97485"/>
    <lineage>
        <taxon>Eukaryota</taxon>
        <taxon>Haptista</taxon>
        <taxon>Haptophyta</taxon>
        <taxon>Prymnesiophyceae</taxon>
        <taxon>Prymnesiales</taxon>
        <taxon>Prymnesiaceae</taxon>
        <taxon>Prymnesium</taxon>
    </lineage>
</organism>
<reference evidence="12 13" key="1">
    <citation type="journal article" date="2024" name="Science">
        <title>Giant polyketide synthase enzymes in the biosynthesis of giant marine polyether toxins.</title>
        <authorList>
            <person name="Fallon T.R."/>
            <person name="Shende V.V."/>
            <person name="Wierzbicki I.H."/>
            <person name="Pendleton A.L."/>
            <person name="Watervoot N.F."/>
            <person name="Auber R.P."/>
            <person name="Gonzalez D.J."/>
            <person name="Wisecaver J.H."/>
            <person name="Moore B.S."/>
        </authorList>
    </citation>
    <scope>NUCLEOTIDE SEQUENCE [LARGE SCALE GENOMIC DNA]</scope>
    <source>
        <strain evidence="12 13">12B1</strain>
    </source>
</reference>
<evidence type="ECO:0000313" key="12">
    <source>
        <dbReference type="EMBL" id="KAL1511151.1"/>
    </source>
</evidence>
<dbReference type="SUPFAM" id="SSF53448">
    <property type="entry name" value="Nucleotide-diphospho-sugar transferases"/>
    <property type="match status" value="1"/>
</dbReference>
<evidence type="ECO:0000256" key="1">
    <source>
        <dbReference type="ARBA" id="ARBA00004606"/>
    </source>
</evidence>
<comment type="subcellular location">
    <subcellularLocation>
        <location evidence="1">Membrane</location>
        <topology evidence="1">Single-pass type II membrane protein</topology>
    </subcellularLocation>
</comment>
<proteinExistence type="predicted"/>
<dbReference type="InterPro" id="IPR029044">
    <property type="entry name" value="Nucleotide-diphossugar_trans"/>
</dbReference>
<evidence type="ECO:0000256" key="8">
    <source>
        <dbReference type="ARBA" id="ARBA00023180"/>
    </source>
</evidence>
<accession>A0AB34J2K7</accession>
<comment type="caution">
    <text evidence="12">The sequence shown here is derived from an EMBL/GenBank/DDBJ whole genome shotgun (WGS) entry which is preliminary data.</text>
</comment>
<dbReference type="AlphaFoldDB" id="A0AB34J2K7"/>
<keyword evidence="5" id="KW-0735">Signal-anchor</keyword>
<dbReference type="GO" id="GO:0016020">
    <property type="term" value="C:membrane"/>
    <property type="evidence" value="ECO:0007669"/>
    <property type="project" value="UniProtKB-SubCell"/>
</dbReference>
<dbReference type="InterPro" id="IPR051993">
    <property type="entry name" value="Glycosyltransferase_8"/>
</dbReference>
<dbReference type="GO" id="GO:0016266">
    <property type="term" value="P:protein O-linked glycosylation via N-acetyl-galactosamine"/>
    <property type="evidence" value="ECO:0007669"/>
    <property type="project" value="TreeGrafter"/>
</dbReference>
<name>A0AB34J2K7_PRYPA</name>
<dbReference type="InterPro" id="IPR002495">
    <property type="entry name" value="Glyco_trans_8"/>
</dbReference>
<dbReference type="PANTHER" id="PTHR46012:SF2">
    <property type="entry name" value="IP22168P"/>
    <property type="match status" value="1"/>
</dbReference>
<evidence type="ECO:0000256" key="2">
    <source>
        <dbReference type="ARBA" id="ARBA00022676"/>
    </source>
</evidence>
<keyword evidence="2" id="KW-0328">Glycosyltransferase</keyword>
<evidence type="ECO:0000256" key="9">
    <source>
        <dbReference type="ARBA" id="ARBA00037301"/>
    </source>
</evidence>
<keyword evidence="13" id="KW-1185">Reference proteome</keyword>
<dbReference type="Proteomes" id="UP001515480">
    <property type="component" value="Unassembled WGS sequence"/>
</dbReference>
<dbReference type="GO" id="GO:0140563">
    <property type="term" value="F:UDP-D-xylose:beta-D-glucoside alpha-1,3-D-xylosyltransferase activity"/>
    <property type="evidence" value="ECO:0007669"/>
    <property type="project" value="UniProtKB-EC"/>
</dbReference>
<keyword evidence="7" id="KW-0472">Membrane</keyword>
<keyword evidence="4" id="KW-0812">Transmembrane</keyword>
<sequence length="291" mass="32048">MSRSPAVHVFTTACGASDRVMRNALGLIRSLYAGLRRHPRTLHLHLLHDGGPAAARLAQLVRRALALGLLSPSRLRFSASPTSLPARWRSAFALCSFARLSIAAEFPRLDHAIYIDADAYVLGDIREAFDATFAAFGAAQWAAVALESERGSNYYHSYLRQHPEAAEHVFTPQGLNAGVLMMNLTRLRATDFTSFAFNFSGRMPMGDQDVINSYFARRREEVYLLPCQLNRRPDSNCPDAAWKEPAILHGNREAFVSAPGGNPKTLPFTSPLFLAAGQFYQLDALSKSPGL</sequence>
<protein>
    <recommendedName>
        <fullName evidence="10">UDP-D-xylose:beta-D-glucoside alpha-1,3-D-xylosyltransferase</fullName>
        <ecNumber evidence="10">2.4.2.42</ecNumber>
    </recommendedName>
</protein>
<evidence type="ECO:0000256" key="10">
    <source>
        <dbReference type="ARBA" id="ARBA00038854"/>
    </source>
</evidence>
<evidence type="ECO:0000256" key="3">
    <source>
        <dbReference type="ARBA" id="ARBA00022679"/>
    </source>
</evidence>
<dbReference type="EC" id="2.4.2.42" evidence="10"/>
<gene>
    <name evidence="12" type="ORF">AB1Y20_005969</name>
</gene>
<evidence type="ECO:0000256" key="4">
    <source>
        <dbReference type="ARBA" id="ARBA00022692"/>
    </source>
</evidence>
<keyword evidence="8" id="KW-0325">Glycoprotein</keyword>
<dbReference type="EMBL" id="JBGBPQ010000014">
    <property type="protein sequence ID" value="KAL1511151.1"/>
    <property type="molecule type" value="Genomic_DNA"/>
</dbReference>
<evidence type="ECO:0000313" key="13">
    <source>
        <dbReference type="Proteomes" id="UP001515480"/>
    </source>
</evidence>
<keyword evidence="6" id="KW-1133">Transmembrane helix</keyword>
<dbReference type="PANTHER" id="PTHR46012">
    <property type="entry name" value="IP22168P"/>
    <property type="match status" value="1"/>
</dbReference>
<evidence type="ECO:0000256" key="7">
    <source>
        <dbReference type="ARBA" id="ARBA00023136"/>
    </source>
</evidence>
<comment type="catalytic activity">
    <reaction evidence="11">
        <text>3-O-(beta-D-glucosyl)-L-seryl-[EGF-like domain protein] + UDP-alpha-D-xylose = 3-O-[alpha-D-xylosyl-(1-&gt;3)-beta-D-glucosyl]-L-seryl-[EGF-like domain protein] + UDP + H(+)</text>
        <dbReference type="Rhea" id="RHEA:56064"/>
        <dbReference type="Rhea" id="RHEA-COMP:14610"/>
        <dbReference type="Rhea" id="RHEA-COMP:14611"/>
        <dbReference type="ChEBI" id="CHEBI:15378"/>
        <dbReference type="ChEBI" id="CHEBI:57632"/>
        <dbReference type="ChEBI" id="CHEBI:58223"/>
        <dbReference type="ChEBI" id="CHEBI:140575"/>
        <dbReference type="ChEBI" id="CHEBI:140576"/>
        <dbReference type="EC" id="2.4.2.42"/>
    </reaction>
</comment>
<evidence type="ECO:0000256" key="6">
    <source>
        <dbReference type="ARBA" id="ARBA00022989"/>
    </source>
</evidence>
<comment type="function">
    <text evidence="9">Glycosyltransferase which elongates the O-linked glucose attached to EGF-like repeats in the extracellular domain of Notch proteins by catalyzing the addition of xylose.</text>
</comment>
<evidence type="ECO:0000256" key="5">
    <source>
        <dbReference type="ARBA" id="ARBA00022968"/>
    </source>
</evidence>